<comment type="caution">
    <text evidence="1">The sequence shown here is derived from an EMBL/GenBank/DDBJ whole genome shotgun (WGS) entry which is preliminary data.</text>
</comment>
<reference evidence="1" key="1">
    <citation type="submission" date="2013-03" db="EMBL/GenBank/DDBJ databases">
        <authorList>
            <person name="Harkins D.M."/>
            <person name="Durkin A.S."/>
            <person name="Brinkac L.M."/>
            <person name="Haft D.H."/>
            <person name="Selengut J.D."/>
            <person name="Sanka R."/>
            <person name="DePew J."/>
            <person name="Purushe J."/>
            <person name="Hartskeerl R.A."/>
            <person name="Ahmed A."/>
            <person name="van der Linden H."/>
            <person name="Goris M.G.A."/>
            <person name="Vinetz J.M."/>
            <person name="Sutton G.G."/>
            <person name="Nierman W.C."/>
            <person name="Fouts D.E."/>
        </authorList>
    </citation>
    <scope>NUCLEOTIDE SEQUENCE [LARGE SCALE GENOMIC DNA]</scope>
    <source>
        <strain evidence="1">ICFT</strain>
    </source>
</reference>
<dbReference type="RefSeq" id="WP_002999689.1">
    <property type="nucleotide sequence ID" value="NZ_AOHC02000022.1"/>
</dbReference>
<dbReference type="AlphaFoldDB" id="N1WRI2"/>
<organism evidence="1 2">
    <name type="scientific">Leptospira weilii serovar Ranarum str. ICFT</name>
    <dbReference type="NCBI Taxonomy" id="1218598"/>
    <lineage>
        <taxon>Bacteria</taxon>
        <taxon>Pseudomonadati</taxon>
        <taxon>Spirochaetota</taxon>
        <taxon>Spirochaetia</taxon>
        <taxon>Leptospirales</taxon>
        <taxon>Leptospiraceae</taxon>
        <taxon>Leptospira</taxon>
    </lineage>
</organism>
<evidence type="ECO:0000313" key="1">
    <source>
        <dbReference type="EMBL" id="EMY78423.1"/>
    </source>
</evidence>
<proteinExistence type="predicted"/>
<evidence type="ECO:0000313" key="2">
    <source>
        <dbReference type="Proteomes" id="UP000012313"/>
    </source>
</evidence>
<protein>
    <submittedName>
        <fullName evidence="1">Uncharacterized protein</fullName>
    </submittedName>
</protein>
<accession>N1WRI2</accession>
<name>N1WRI2_9LEPT</name>
<sequence length="55" mass="6717">METTEELREFLYWKVEGALKKFEYDFQVSPEPIQTLRHTYAQEIVNFVFESLKEK</sequence>
<keyword evidence="2" id="KW-1185">Reference proteome</keyword>
<dbReference type="EMBL" id="AOHC02000022">
    <property type="protein sequence ID" value="EMY78423.1"/>
    <property type="molecule type" value="Genomic_DNA"/>
</dbReference>
<dbReference type="Proteomes" id="UP000012313">
    <property type="component" value="Unassembled WGS sequence"/>
</dbReference>
<gene>
    <name evidence="1" type="ORF">LEP1GSC060_2782</name>
</gene>